<dbReference type="GO" id="GO:0006857">
    <property type="term" value="P:oligopeptide transport"/>
    <property type="evidence" value="ECO:0007669"/>
    <property type="project" value="InterPro"/>
</dbReference>
<dbReference type="PROSITE" id="PS01022">
    <property type="entry name" value="PTR2_1"/>
    <property type="match status" value="1"/>
</dbReference>
<dbReference type="WBParaSite" id="SPAL_0001148100.1">
    <property type="protein sequence ID" value="SPAL_0001148100.1"/>
    <property type="gene ID" value="SPAL_0001148100"/>
</dbReference>
<dbReference type="Proteomes" id="UP000046392">
    <property type="component" value="Unplaced"/>
</dbReference>
<evidence type="ECO:0000256" key="11">
    <source>
        <dbReference type="SAM" id="Phobius"/>
    </source>
</evidence>
<comment type="subcellular location">
    <subcellularLocation>
        <location evidence="1">Membrane</location>
        <topology evidence="1">Multi-pass membrane protein</topology>
    </subcellularLocation>
</comment>
<dbReference type="InterPro" id="IPR036259">
    <property type="entry name" value="MFS_trans_sf"/>
</dbReference>
<protein>
    <recommendedName>
        <fullName evidence="9">Oligopeptide transporter 1</fullName>
    </recommendedName>
</protein>
<evidence type="ECO:0000256" key="3">
    <source>
        <dbReference type="ARBA" id="ARBA00022448"/>
    </source>
</evidence>
<dbReference type="PANTHER" id="PTHR11654">
    <property type="entry name" value="OLIGOPEPTIDE TRANSPORTER-RELATED"/>
    <property type="match status" value="1"/>
</dbReference>
<feature type="transmembrane region" description="Helical" evidence="11">
    <location>
        <begin position="318"/>
        <end position="335"/>
    </location>
</feature>
<dbReference type="SUPFAM" id="SSF103473">
    <property type="entry name" value="MFS general substrate transporter"/>
    <property type="match status" value="1"/>
</dbReference>
<organism evidence="12 13">
    <name type="scientific">Strongyloides papillosus</name>
    <name type="common">Intestinal threadworm</name>
    <dbReference type="NCBI Taxonomy" id="174720"/>
    <lineage>
        <taxon>Eukaryota</taxon>
        <taxon>Metazoa</taxon>
        <taxon>Ecdysozoa</taxon>
        <taxon>Nematoda</taxon>
        <taxon>Chromadorea</taxon>
        <taxon>Rhabditida</taxon>
        <taxon>Tylenchina</taxon>
        <taxon>Panagrolaimomorpha</taxon>
        <taxon>Strongyloidoidea</taxon>
        <taxon>Strongyloididae</taxon>
        <taxon>Strongyloides</taxon>
    </lineage>
</organism>
<evidence type="ECO:0000256" key="2">
    <source>
        <dbReference type="ARBA" id="ARBA00005982"/>
    </source>
</evidence>
<dbReference type="FunFam" id="1.20.1250.20:FF:000049">
    <property type="entry name" value="Solute carrier family 15 member 2"/>
    <property type="match status" value="1"/>
</dbReference>
<keyword evidence="4 11" id="KW-0812">Transmembrane</keyword>
<keyword evidence="5" id="KW-0571">Peptide transport</keyword>
<accession>A0A0N5C0F2</accession>
<evidence type="ECO:0000313" key="13">
    <source>
        <dbReference type="WBParaSite" id="SPAL_0001148100.1"/>
    </source>
</evidence>
<feature type="region of interest" description="Disordered" evidence="10">
    <location>
        <begin position="814"/>
        <end position="849"/>
    </location>
</feature>
<keyword evidence="7 11" id="KW-1133">Transmembrane helix</keyword>
<feature type="compositionally biased region" description="Polar residues" evidence="10">
    <location>
        <begin position="832"/>
        <end position="843"/>
    </location>
</feature>
<feature type="transmembrane region" description="Helical" evidence="11">
    <location>
        <begin position="399"/>
        <end position="421"/>
    </location>
</feature>
<feature type="transmembrane region" description="Helical" evidence="11">
    <location>
        <begin position="751"/>
        <end position="772"/>
    </location>
</feature>
<evidence type="ECO:0000256" key="10">
    <source>
        <dbReference type="SAM" id="MobiDB-lite"/>
    </source>
</evidence>
<evidence type="ECO:0000256" key="7">
    <source>
        <dbReference type="ARBA" id="ARBA00022989"/>
    </source>
</evidence>
<dbReference type="STRING" id="174720.A0A0N5C0F2"/>
<name>A0A0N5C0F2_STREA</name>
<dbReference type="GO" id="GO:0022857">
    <property type="term" value="F:transmembrane transporter activity"/>
    <property type="evidence" value="ECO:0007669"/>
    <property type="project" value="InterPro"/>
</dbReference>
<proteinExistence type="inferred from homology"/>
<feature type="transmembrane region" description="Helical" evidence="11">
    <location>
        <begin position="59"/>
        <end position="78"/>
    </location>
</feature>
<sequence>MIERNNANEREELIPENASLRKYHPSSELDPEPKTFSEMVKKWPKSTFCIIGNEFCERFSYYGMRAVLTLYLINVLSFDNSKATIFFHAFTVFAYTSPLIGSVLADGYIGKFWTIFSISLIYASGQVILAVSSTISKGSSIHPGLDILGLAIIAFGTGGIKPCVSAFGADQFPAHYTTMISHYFSIFYFMINAGSTISMVLTPEFRATPCLGYDSCFPLAFGIPAVLMLVATGIFMAGSFSYVKLPPKENVVFRVIGTIWVAIKNKFSKSSSRNHWLEHFLDTHNCKTDIKCITANQNRPENRHKCAQEKFVEDVKSLVRVCVMMVPVPMFWALYDQQGSKWIIQALAMDAQIWNGFDLLPDQMGVLNAIFILIAIPVFQAIVYPLVEKCGIKTTLLRRMIVGGLIAAGSFVVAGFVQVGVNQTLPDIPQQNEAFFAIVNGFKGCDATVSIDNYATQFIPANGSLYDNKVEDHLSLYRFKNVNKQLSLTVHAKFNGTNCTNDHDYNVVLNGGETSFLFMSSEGSFKNSVSLDKPQEGEGESSVTINFMIPCTETNKASLNNKKVTWSNCDKSANPNKEIYFGRLAVCVDPPKDINNPCDPRDTGKYYVWKSDSYNKAIATFADGTSVNYTKYQSNDIKRNVWKMYYVNYTLGDSSRTPASTEITAIPVDGSTFTFDGMGGVYQYQIYQSKITQEILLNRFIVVPKNHLSILLQVPQYVVITYVVITVAEILFSITGLEFAYSQAAPSMKSVVQAVWLITVAFGDLIIIIIELLDLFENHATEMFAYAGAMVAVIGVLVILSIFYYEYVDYSEEEKDDEEEESTGTIVKEQLPSVSLQDSSSYNDGYESD</sequence>
<keyword evidence="12" id="KW-1185">Reference proteome</keyword>
<reference evidence="13" key="1">
    <citation type="submission" date="2017-02" db="UniProtKB">
        <authorList>
            <consortium name="WormBaseParasite"/>
        </authorList>
    </citation>
    <scope>IDENTIFICATION</scope>
</reference>
<evidence type="ECO:0000256" key="1">
    <source>
        <dbReference type="ARBA" id="ARBA00004141"/>
    </source>
</evidence>
<evidence type="ECO:0000313" key="12">
    <source>
        <dbReference type="Proteomes" id="UP000046392"/>
    </source>
</evidence>
<evidence type="ECO:0000256" key="8">
    <source>
        <dbReference type="ARBA" id="ARBA00023136"/>
    </source>
</evidence>
<dbReference type="InterPro" id="IPR000109">
    <property type="entry name" value="POT_fam"/>
</dbReference>
<dbReference type="GO" id="GO:0015031">
    <property type="term" value="P:protein transport"/>
    <property type="evidence" value="ECO:0007669"/>
    <property type="project" value="UniProtKB-KW"/>
</dbReference>
<feature type="transmembrane region" description="Helical" evidence="11">
    <location>
        <begin position="784"/>
        <end position="805"/>
    </location>
</feature>
<comment type="similarity">
    <text evidence="2">Belongs to the major facilitator superfamily. Proton-dependent oligopeptide transporter (POT/PTR) (TC 2.A.17) family.</text>
</comment>
<feature type="transmembrane region" description="Helical" evidence="11">
    <location>
        <begin position="717"/>
        <end position="739"/>
    </location>
</feature>
<dbReference type="GO" id="GO:0016020">
    <property type="term" value="C:membrane"/>
    <property type="evidence" value="ECO:0007669"/>
    <property type="project" value="UniProtKB-SubCell"/>
</dbReference>
<evidence type="ECO:0000256" key="6">
    <source>
        <dbReference type="ARBA" id="ARBA00022927"/>
    </source>
</evidence>
<feature type="transmembrane region" description="Helical" evidence="11">
    <location>
        <begin position="147"/>
        <end position="168"/>
    </location>
</feature>
<feature type="transmembrane region" description="Helical" evidence="11">
    <location>
        <begin position="84"/>
        <end position="105"/>
    </location>
</feature>
<feature type="transmembrane region" description="Helical" evidence="11">
    <location>
        <begin position="366"/>
        <end position="387"/>
    </location>
</feature>
<keyword evidence="8 11" id="KW-0472">Membrane</keyword>
<evidence type="ECO:0000256" key="4">
    <source>
        <dbReference type="ARBA" id="ARBA00022692"/>
    </source>
</evidence>
<keyword evidence="6" id="KW-0653">Protein transport</keyword>
<feature type="transmembrane region" description="Helical" evidence="11">
    <location>
        <begin position="221"/>
        <end position="243"/>
    </location>
</feature>
<keyword evidence="3" id="KW-0813">Transport</keyword>
<dbReference type="Pfam" id="PF00854">
    <property type="entry name" value="PTR2"/>
    <property type="match status" value="2"/>
</dbReference>
<dbReference type="Gene3D" id="1.20.1250.20">
    <property type="entry name" value="MFS general substrate transporter like domains"/>
    <property type="match status" value="2"/>
</dbReference>
<evidence type="ECO:0000256" key="9">
    <source>
        <dbReference type="ARBA" id="ARBA00078114"/>
    </source>
</evidence>
<dbReference type="AlphaFoldDB" id="A0A0N5C0F2"/>
<feature type="transmembrane region" description="Helical" evidence="11">
    <location>
        <begin position="112"/>
        <end position="135"/>
    </location>
</feature>
<feature type="transmembrane region" description="Helical" evidence="11">
    <location>
        <begin position="180"/>
        <end position="201"/>
    </location>
</feature>
<evidence type="ECO:0000256" key="5">
    <source>
        <dbReference type="ARBA" id="ARBA00022856"/>
    </source>
</evidence>
<dbReference type="InterPro" id="IPR018456">
    <property type="entry name" value="PTR2_symporter_CS"/>
</dbReference>